<keyword evidence="4" id="KW-1185">Reference proteome</keyword>
<organism evidence="3 4">
    <name type="scientific">Micromonospora craterilacus</name>
    <dbReference type="NCBI Taxonomy" id="1655439"/>
    <lineage>
        <taxon>Bacteria</taxon>
        <taxon>Bacillati</taxon>
        <taxon>Actinomycetota</taxon>
        <taxon>Actinomycetes</taxon>
        <taxon>Micromonosporales</taxon>
        <taxon>Micromonosporaceae</taxon>
        <taxon>Micromonospora</taxon>
    </lineage>
</organism>
<evidence type="ECO:0000313" key="3">
    <source>
        <dbReference type="EMBL" id="PZG21809.1"/>
    </source>
</evidence>
<dbReference type="Proteomes" id="UP000248924">
    <property type="component" value="Unassembled WGS sequence"/>
</dbReference>
<dbReference type="EMBL" id="POTY01000025">
    <property type="protein sequence ID" value="PZG21809.1"/>
    <property type="molecule type" value="Genomic_DNA"/>
</dbReference>
<dbReference type="SUPFAM" id="SSF55961">
    <property type="entry name" value="Bet v1-like"/>
    <property type="match status" value="1"/>
</dbReference>
<proteinExistence type="inferred from homology"/>
<dbReference type="AlphaFoldDB" id="A0A2W2EY63"/>
<comment type="caution">
    <text evidence="3">The sequence shown here is derived from an EMBL/GenBank/DDBJ whole genome shotgun (WGS) entry which is preliminary data.</text>
</comment>
<sequence>MSGTDTVVRRQIVVDAPVERAFAVFTQRFGDFKPKEHNLLGSPIAETVFEPKVGGHIYDRGEDGSECAWARILAFEPPDRIVFSWDISPAWQVEQDPDNASEVEVRFVAETPQRTRVELEHRNLDRHGPGWESVRDGVAHDQGWPLYLDRYAALFIDAS</sequence>
<dbReference type="CDD" id="cd08891">
    <property type="entry name" value="SRPBCC_CalC"/>
    <property type="match status" value="1"/>
</dbReference>
<evidence type="ECO:0000259" key="2">
    <source>
        <dbReference type="Pfam" id="PF08327"/>
    </source>
</evidence>
<feature type="domain" description="Activator of Hsp90 ATPase homologue 1/2-like C-terminal" evidence="2">
    <location>
        <begin position="15"/>
        <end position="154"/>
    </location>
</feature>
<gene>
    <name evidence="3" type="ORF">C1I95_06605</name>
</gene>
<reference evidence="3 4" key="1">
    <citation type="submission" date="2018-01" db="EMBL/GenBank/DDBJ databases">
        <title>Draft genome sequence of Jishengella sp. NA12.</title>
        <authorList>
            <person name="Sahin N."/>
            <person name="Ay H."/>
            <person name="Saygin H."/>
        </authorList>
    </citation>
    <scope>NUCLEOTIDE SEQUENCE [LARGE SCALE GENOMIC DNA]</scope>
    <source>
        <strain evidence="3 4">NA12</strain>
    </source>
</reference>
<dbReference type="InterPro" id="IPR013538">
    <property type="entry name" value="ASHA1/2-like_C"/>
</dbReference>
<protein>
    <submittedName>
        <fullName evidence="3">ATPase</fullName>
    </submittedName>
</protein>
<dbReference type="Pfam" id="PF08327">
    <property type="entry name" value="AHSA1"/>
    <property type="match status" value="1"/>
</dbReference>
<dbReference type="InterPro" id="IPR023393">
    <property type="entry name" value="START-like_dom_sf"/>
</dbReference>
<name>A0A2W2EY63_9ACTN</name>
<dbReference type="RefSeq" id="WP_111212873.1">
    <property type="nucleotide sequence ID" value="NZ_POTY01000025.1"/>
</dbReference>
<accession>A0A2W2EY63</accession>
<evidence type="ECO:0000313" key="4">
    <source>
        <dbReference type="Proteomes" id="UP000248924"/>
    </source>
</evidence>
<dbReference type="Gene3D" id="3.30.530.20">
    <property type="match status" value="1"/>
</dbReference>
<comment type="similarity">
    <text evidence="1">Belongs to the AHA1 family.</text>
</comment>
<evidence type="ECO:0000256" key="1">
    <source>
        <dbReference type="ARBA" id="ARBA00006817"/>
    </source>
</evidence>
<dbReference type="OrthoDB" id="268331at2"/>